<evidence type="ECO:0000256" key="1">
    <source>
        <dbReference type="ARBA" id="ARBA00000085"/>
    </source>
</evidence>
<dbReference type="Gene3D" id="3.30.565.10">
    <property type="entry name" value="Histidine kinase-like ATPase, C-terminal domain"/>
    <property type="match status" value="1"/>
</dbReference>
<evidence type="ECO:0000256" key="5">
    <source>
        <dbReference type="ARBA" id="ARBA00022679"/>
    </source>
</evidence>
<dbReference type="InterPro" id="IPR003660">
    <property type="entry name" value="HAMP_dom"/>
</dbReference>
<keyword evidence="8 11" id="KW-1133">Transmembrane helix</keyword>
<comment type="subcellular location">
    <subcellularLocation>
        <location evidence="2">Membrane</location>
    </subcellularLocation>
</comment>
<proteinExistence type="predicted"/>
<protein>
    <recommendedName>
        <fullName evidence="3">histidine kinase</fullName>
        <ecNumber evidence="3">2.7.13.3</ecNumber>
    </recommendedName>
</protein>
<dbReference type="Gene3D" id="1.10.287.130">
    <property type="match status" value="1"/>
</dbReference>
<dbReference type="InterPro" id="IPR036890">
    <property type="entry name" value="HATPase_C_sf"/>
</dbReference>
<dbReference type="GO" id="GO:0005886">
    <property type="term" value="C:plasma membrane"/>
    <property type="evidence" value="ECO:0007669"/>
    <property type="project" value="TreeGrafter"/>
</dbReference>
<dbReference type="Pfam" id="PF00512">
    <property type="entry name" value="HisKA"/>
    <property type="match status" value="1"/>
</dbReference>
<comment type="catalytic activity">
    <reaction evidence="1">
        <text>ATP + protein L-histidine = ADP + protein N-phospho-L-histidine.</text>
        <dbReference type="EC" id="2.7.13.3"/>
    </reaction>
</comment>
<evidence type="ECO:0000313" key="15">
    <source>
        <dbReference type="Proteomes" id="UP000069632"/>
    </source>
</evidence>
<evidence type="ECO:0000259" key="12">
    <source>
        <dbReference type="PROSITE" id="PS50109"/>
    </source>
</evidence>
<dbReference type="PROSITE" id="PS50885">
    <property type="entry name" value="HAMP"/>
    <property type="match status" value="1"/>
</dbReference>
<sequence length="430" mass="48978">MFSQKSLKTKFMLQLASASTMLIIIFSTMLYHYIKIEIYENVVQNLNLKARKIANMDFLDIENLKLYREEAGSNSVEIAISNNDENLLRPRYIKTMLGDEYFLILEYPAKDRLITLKTETTFYNKIISQILIDILIINATMILLILFYALFLSRSLLMPIKTLSNKLSKLNETVLSHIDESSIPDEFLPLGKGINRLIDRIHTFIKYQKELFIGVAHELKTPLAVMKTKNEVTLLKQRESEKYIEALQNNISSIDTMNKMISSILEIGRQEGAQFEEGVKKDMIAYLKELGTNFKILARGKNKDIELSLSPNVLFMTVQPTLFMHIIQNFVQNAIKFSPENAVVTIQSKIENKFFVIEVLDEGDGIDENIDLFAPFKRYGNESGAGLGLFLAKGAAQAMNAEISLKNREDKKGTIATIKLPLPKKVKKLS</sequence>
<dbReference type="InterPro" id="IPR003594">
    <property type="entry name" value="HATPase_dom"/>
</dbReference>
<evidence type="ECO:0000256" key="3">
    <source>
        <dbReference type="ARBA" id="ARBA00012438"/>
    </source>
</evidence>
<evidence type="ECO:0000256" key="2">
    <source>
        <dbReference type="ARBA" id="ARBA00004370"/>
    </source>
</evidence>
<evidence type="ECO:0000313" key="14">
    <source>
        <dbReference type="EMBL" id="CZE45860.1"/>
    </source>
</evidence>
<evidence type="ECO:0000256" key="6">
    <source>
        <dbReference type="ARBA" id="ARBA00022692"/>
    </source>
</evidence>
<dbReference type="Gene3D" id="6.10.340.10">
    <property type="match status" value="1"/>
</dbReference>
<dbReference type="InterPro" id="IPR036097">
    <property type="entry name" value="HisK_dim/P_sf"/>
</dbReference>
<dbReference type="CDD" id="cd00082">
    <property type="entry name" value="HisKA"/>
    <property type="match status" value="1"/>
</dbReference>
<dbReference type="EC" id="2.7.13.3" evidence="3"/>
<keyword evidence="15" id="KW-1185">Reference proteome</keyword>
<evidence type="ECO:0000256" key="8">
    <source>
        <dbReference type="ARBA" id="ARBA00022989"/>
    </source>
</evidence>
<dbReference type="PRINTS" id="PR00344">
    <property type="entry name" value="BCTRLSENSOR"/>
</dbReference>
<keyword evidence="6 11" id="KW-0812">Transmembrane</keyword>
<feature type="domain" description="HAMP" evidence="13">
    <location>
        <begin position="154"/>
        <end position="206"/>
    </location>
</feature>
<evidence type="ECO:0000256" key="4">
    <source>
        <dbReference type="ARBA" id="ARBA00022553"/>
    </source>
</evidence>
<dbReference type="InterPro" id="IPR005467">
    <property type="entry name" value="His_kinase_dom"/>
</dbReference>
<keyword evidence="10 11" id="KW-0472">Membrane</keyword>
<gene>
    <name evidence="14" type="primary">cusS_1</name>
    <name evidence="14" type="ORF">ERS672216_00071</name>
</gene>
<dbReference type="InterPro" id="IPR004358">
    <property type="entry name" value="Sig_transdc_His_kin-like_C"/>
</dbReference>
<dbReference type="PANTHER" id="PTHR45436:SF5">
    <property type="entry name" value="SENSOR HISTIDINE KINASE TRCS"/>
    <property type="match status" value="1"/>
</dbReference>
<dbReference type="AlphaFoldDB" id="A0A128ENI8"/>
<dbReference type="Pfam" id="PF02518">
    <property type="entry name" value="HATPase_c"/>
    <property type="match status" value="1"/>
</dbReference>
<dbReference type="EMBL" id="FIZP01000001">
    <property type="protein sequence ID" value="CZE45860.1"/>
    <property type="molecule type" value="Genomic_DNA"/>
</dbReference>
<evidence type="ECO:0000256" key="11">
    <source>
        <dbReference type="SAM" id="Phobius"/>
    </source>
</evidence>
<feature type="domain" description="Histidine kinase" evidence="12">
    <location>
        <begin position="214"/>
        <end position="424"/>
    </location>
</feature>
<organism evidence="14 15">
    <name type="scientific">Campylobacter geochelonis</name>
    <dbReference type="NCBI Taxonomy" id="1780362"/>
    <lineage>
        <taxon>Bacteria</taxon>
        <taxon>Pseudomonadati</taxon>
        <taxon>Campylobacterota</taxon>
        <taxon>Epsilonproteobacteria</taxon>
        <taxon>Campylobacterales</taxon>
        <taxon>Campylobacteraceae</taxon>
        <taxon>Campylobacter</taxon>
    </lineage>
</organism>
<keyword evidence="5 14" id="KW-0808">Transferase</keyword>
<keyword evidence="4" id="KW-0597">Phosphoprotein</keyword>
<dbReference type="SUPFAM" id="SSF47384">
    <property type="entry name" value="Homodimeric domain of signal transducing histidine kinase"/>
    <property type="match status" value="1"/>
</dbReference>
<dbReference type="SUPFAM" id="SSF55874">
    <property type="entry name" value="ATPase domain of HSP90 chaperone/DNA topoisomerase II/histidine kinase"/>
    <property type="match status" value="1"/>
</dbReference>
<dbReference type="SMART" id="SM00387">
    <property type="entry name" value="HATPase_c"/>
    <property type="match status" value="1"/>
</dbReference>
<dbReference type="SMART" id="SM00388">
    <property type="entry name" value="HisKA"/>
    <property type="match status" value="1"/>
</dbReference>
<evidence type="ECO:0000259" key="13">
    <source>
        <dbReference type="PROSITE" id="PS50885"/>
    </source>
</evidence>
<dbReference type="InterPro" id="IPR003661">
    <property type="entry name" value="HisK_dim/P_dom"/>
</dbReference>
<dbReference type="InterPro" id="IPR050428">
    <property type="entry name" value="TCS_sensor_his_kinase"/>
</dbReference>
<feature type="transmembrane region" description="Helical" evidence="11">
    <location>
        <begin position="12"/>
        <end position="34"/>
    </location>
</feature>
<feature type="transmembrane region" description="Helical" evidence="11">
    <location>
        <begin position="126"/>
        <end position="151"/>
    </location>
</feature>
<dbReference type="GO" id="GO:0000155">
    <property type="term" value="F:phosphorelay sensor kinase activity"/>
    <property type="evidence" value="ECO:0007669"/>
    <property type="project" value="InterPro"/>
</dbReference>
<dbReference type="Proteomes" id="UP000069632">
    <property type="component" value="Unassembled WGS sequence"/>
</dbReference>
<evidence type="ECO:0000256" key="10">
    <source>
        <dbReference type="ARBA" id="ARBA00023136"/>
    </source>
</evidence>
<evidence type="ECO:0000256" key="9">
    <source>
        <dbReference type="ARBA" id="ARBA00023012"/>
    </source>
</evidence>
<accession>A0A128ENI8</accession>
<evidence type="ECO:0000256" key="7">
    <source>
        <dbReference type="ARBA" id="ARBA00022777"/>
    </source>
</evidence>
<name>A0A128ENI8_9BACT</name>
<keyword evidence="7 14" id="KW-0418">Kinase</keyword>
<dbReference type="PROSITE" id="PS50109">
    <property type="entry name" value="HIS_KIN"/>
    <property type="match status" value="1"/>
</dbReference>
<keyword evidence="9" id="KW-0902">Two-component regulatory system</keyword>
<dbReference type="PANTHER" id="PTHR45436">
    <property type="entry name" value="SENSOR HISTIDINE KINASE YKOH"/>
    <property type="match status" value="1"/>
</dbReference>
<reference evidence="14 15" key="1">
    <citation type="submission" date="2016-02" db="EMBL/GenBank/DDBJ databases">
        <authorList>
            <consortium name="Pathogen Informatics"/>
        </authorList>
    </citation>
    <scope>NUCLEOTIDE SEQUENCE [LARGE SCALE GENOMIC DNA]</scope>
    <source>
        <strain evidence="14 15">RC20</strain>
    </source>
</reference>